<keyword evidence="2" id="KW-1185">Reference proteome</keyword>
<name>A0A8H5BKS2_9AGAR</name>
<reference evidence="1 2" key="1">
    <citation type="journal article" date="2020" name="ISME J.">
        <title>Uncovering the hidden diversity of litter-decomposition mechanisms in mushroom-forming fungi.</title>
        <authorList>
            <person name="Floudas D."/>
            <person name="Bentzer J."/>
            <person name="Ahren D."/>
            <person name="Johansson T."/>
            <person name="Persson P."/>
            <person name="Tunlid A."/>
        </authorList>
    </citation>
    <scope>NUCLEOTIDE SEQUENCE [LARGE SCALE GENOMIC DNA]</scope>
    <source>
        <strain evidence="1 2">CBS 175.51</strain>
    </source>
</reference>
<evidence type="ECO:0000313" key="1">
    <source>
        <dbReference type="EMBL" id="KAF5323977.1"/>
    </source>
</evidence>
<sequence>MSLNVFAVGASRNIGYHSALRLLAKGATVTFLLRSPSVFDTDTVLQEHIKSGKARLVQGDALNANSVRAAWAEASKDSPVDVLLYTVGAVGGSFHPLKGIVIDPPNLVTQALTTLLCSMPKSTTTPPPKIIVVTASGVSRSSRKKTPLLLMPLYGYMISGPLQDKLGTERIAGHCAGWEWNPADGEPAAEALSGDWKATEGLPAPGSLKDTVVLRPALLTDGECLADAAAEQGKSLPYRCGPGEVGGYTVSRKDCAHFIVEGILQDWETWGGKQLSIAY</sequence>
<dbReference type="PANTHER" id="PTHR15020:SF50">
    <property type="entry name" value="UPF0659 PROTEIN YMR090W"/>
    <property type="match status" value="1"/>
</dbReference>
<dbReference type="InterPro" id="IPR036291">
    <property type="entry name" value="NAD(P)-bd_dom_sf"/>
</dbReference>
<protein>
    <recommendedName>
        <fullName evidence="3">NAD(P)-binding domain-containing protein</fullName>
    </recommendedName>
</protein>
<evidence type="ECO:0000313" key="2">
    <source>
        <dbReference type="Proteomes" id="UP000541558"/>
    </source>
</evidence>
<comment type="caution">
    <text evidence="1">The sequence shown here is derived from an EMBL/GenBank/DDBJ whole genome shotgun (WGS) entry which is preliminary data.</text>
</comment>
<dbReference type="PANTHER" id="PTHR15020">
    <property type="entry name" value="FLAVIN REDUCTASE-RELATED"/>
    <property type="match status" value="1"/>
</dbReference>
<dbReference type="AlphaFoldDB" id="A0A8H5BKS2"/>
<dbReference type="Gene3D" id="3.40.50.720">
    <property type="entry name" value="NAD(P)-binding Rossmann-like Domain"/>
    <property type="match status" value="1"/>
</dbReference>
<dbReference type="OrthoDB" id="63935at2759"/>
<dbReference type="EMBL" id="JAACJK010000165">
    <property type="protein sequence ID" value="KAF5323977.1"/>
    <property type="molecule type" value="Genomic_DNA"/>
</dbReference>
<organism evidence="1 2">
    <name type="scientific">Ephemerocybe angulata</name>
    <dbReference type="NCBI Taxonomy" id="980116"/>
    <lineage>
        <taxon>Eukaryota</taxon>
        <taxon>Fungi</taxon>
        <taxon>Dikarya</taxon>
        <taxon>Basidiomycota</taxon>
        <taxon>Agaricomycotina</taxon>
        <taxon>Agaricomycetes</taxon>
        <taxon>Agaricomycetidae</taxon>
        <taxon>Agaricales</taxon>
        <taxon>Agaricineae</taxon>
        <taxon>Psathyrellaceae</taxon>
        <taxon>Ephemerocybe</taxon>
    </lineage>
</organism>
<proteinExistence type="predicted"/>
<evidence type="ECO:0008006" key="3">
    <source>
        <dbReference type="Google" id="ProtNLM"/>
    </source>
</evidence>
<dbReference type="Proteomes" id="UP000541558">
    <property type="component" value="Unassembled WGS sequence"/>
</dbReference>
<dbReference type="SUPFAM" id="SSF51735">
    <property type="entry name" value="NAD(P)-binding Rossmann-fold domains"/>
    <property type="match status" value="1"/>
</dbReference>
<gene>
    <name evidence="1" type="ORF">D9611_008243</name>
</gene>
<accession>A0A8H5BKS2</accession>